<feature type="chain" id="PRO_5030985656" description="Iron-sulfur cluster biosynthesis family protein" evidence="2">
    <location>
        <begin position="22"/>
        <end position="569"/>
    </location>
</feature>
<evidence type="ECO:0008006" key="4">
    <source>
        <dbReference type="Google" id="ProtNLM"/>
    </source>
</evidence>
<evidence type="ECO:0000256" key="2">
    <source>
        <dbReference type="SAM" id="SignalP"/>
    </source>
</evidence>
<evidence type="ECO:0000256" key="1">
    <source>
        <dbReference type="SAM" id="Phobius"/>
    </source>
</evidence>
<accession>A0A7S2JVL0</accession>
<name>A0A7S2JVL0_9STRA</name>
<keyword evidence="1" id="KW-1133">Transmembrane helix</keyword>
<dbReference type="EMBL" id="HBGY01002559">
    <property type="protein sequence ID" value="CAD9558606.1"/>
    <property type="molecule type" value="Transcribed_RNA"/>
</dbReference>
<dbReference type="PANTHER" id="PTHR47380:SF4">
    <property type="entry name" value="OS02G0533000 PROTEIN"/>
    <property type="match status" value="1"/>
</dbReference>
<organism evidence="3">
    <name type="scientific">Leptocylindrus danicus</name>
    <dbReference type="NCBI Taxonomy" id="163516"/>
    <lineage>
        <taxon>Eukaryota</taxon>
        <taxon>Sar</taxon>
        <taxon>Stramenopiles</taxon>
        <taxon>Ochrophyta</taxon>
        <taxon>Bacillariophyta</taxon>
        <taxon>Coscinodiscophyceae</taxon>
        <taxon>Chaetocerotophycidae</taxon>
        <taxon>Leptocylindrales</taxon>
        <taxon>Leptocylindraceae</taxon>
        <taxon>Leptocylindrus</taxon>
    </lineage>
</organism>
<protein>
    <recommendedName>
        <fullName evidence="4">Iron-sulfur cluster biosynthesis family protein</fullName>
    </recommendedName>
</protein>
<feature type="transmembrane region" description="Helical" evidence="1">
    <location>
        <begin position="427"/>
        <end position="447"/>
    </location>
</feature>
<evidence type="ECO:0000313" key="3">
    <source>
        <dbReference type="EMBL" id="CAD9558606.1"/>
    </source>
</evidence>
<dbReference type="AlphaFoldDB" id="A0A7S2JVL0"/>
<keyword evidence="1" id="KW-0812">Transmembrane</keyword>
<feature type="transmembrane region" description="Helical" evidence="1">
    <location>
        <begin position="459"/>
        <end position="481"/>
    </location>
</feature>
<dbReference type="PANTHER" id="PTHR47380">
    <property type="entry name" value="OS02G0533000 PROTEIN"/>
    <property type="match status" value="1"/>
</dbReference>
<dbReference type="InterPro" id="IPR044200">
    <property type="entry name" value="At5g03900-like"/>
</dbReference>
<sequence>MPRKLACLLCLVTCSLDHSAAFVSSRRRYGSFVRVGGTDNCCNKSTLFMSSNSNLFGSKSGQSLFDNLKETLPSPKVVKAVESAPSNSPIIASDVASMAGISISQARKELTALASVSMGDIKVSDGGELIYSFPNDLSKTLSDNSNKFKLRTIWQETIWPKLFYGIRVSFGLALLASIFAIFSTIALISASSSSSDDDRRRDDRRGGVSFGMGYNPFGFGGIFGPSPFDFFYYRPYYGYYGRPVYLRERNPEEMGFLESTFSYIFGDGNPNSDLEQRRLKAAAAEIRRSGGVVTAEQLAPFVDAPKPSASIDDVDDASYVDESFVLPIVSTLGGEPQVTNDGDIVYKFPELQLSATGTLESVGLPPSASTRDIINFLESQGVQTRGALEKSDLIDVLGSLEDAVGGDISIVEEQEYKFSVAGDTQKFFAGALGAINLGGALYLGNMLSSPALAGVTLPGYYGLVQSAFPLLLGYAILYNIIPAARFAWIGKQNEEIRQRNQSRRQWLTAIRASRGRIARKLKAAKGLGTKLRRVDTEDVIYDTKESISDEDMRRETDALRDFDKLLGKE</sequence>
<feature type="transmembrane region" description="Helical" evidence="1">
    <location>
        <begin position="170"/>
        <end position="191"/>
    </location>
</feature>
<feature type="signal peptide" evidence="2">
    <location>
        <begin position="1"/>
        <end position="21"/>
    </location>
</feature>
<gene>
    <name evidence="3" type="ORF">LDAN0321_LOCUS1676</name>
</gene>
<keyword evidence="1" id="KW-0472">Membrane</keyword>
<reference evidence="3" key="1">
    <citation type="submission" date="2021-01" db="EMBL/GenBank/DDBJ databases">
        <authorList>
            <person name="Corre E."/>
            <person name="Pelletier E."/>
            <person name="Niang G."/>
            <person name="Scheremetjew M."/>
            <person name="Finn R."/>
            <person name="Kale V."/>
            <person name="Holt S."/>
            <person name="Cochrane G."/>
            <person name="Meng A."/>
            <person name="Brown T."/>
            <person name="Cohen L."/>
        </authorList>
    </citation>
    <scope>NUCLEOTIDE SEQUENCE</scope>
    <source>
        <strain evidence="3">B650</strain>
    </source>
</reference>
<keyword evidence="2" id="KW-0732">Signal</keyword>
<proteinExistence type="predicted"/>